<feature type="region of interest" description="Disordered" evidence="1">
    <location>
        <begin position="1"/>
        <end position="78"/>
    </location>
</feature>
<feature type="compositionally biased region" description="Polar residues" evidence="1">
    <location>
        <begin position="319"/>
        <end position="358"/>
    </location>
</feature>
<feature type="compositionally biased region" description="Low complexity" evidence="1">
    <location>
        <begin position="38"/>
        <end position="52"/>
    </location>
</feature>
<evidence type="ECO:0008006" key="4">
    <source>
        <dbReference type="Google" id="ProtNLM"/>
    </source>
</evidence>
<keyword evidence="3" id="KW-1185">Reference proteome</keyword>
<evidence type="ECO:0000313" key="3">
    <source>
        <dbReference type="Proteomes" id="UP000821853"/>
    </source>
</evidence>
<sequence>MAAAMECVVEGQPIDPAVLDEPGWVRIRRKQLAHQGHPTPNSPTTQSPNVTSGGAPPPHRRKRRPTPKPPQPAEPLPADDIKIILRPQGGLALNTISAPYLADIIQEQAQVPRTPEDQLRIHHRSNFIILSTPSEERAHKYLALSSLRYQDATYPLANHIPPPDNTTVGVLFDVPPSDDPDTILRSLVDYNPALQILDVKRLHNTHLVQILFNGTLVPYWVRYRAALLRCYPFKRKSEACFNCWTPGHRRDVCPNLPPTPRCTTCGTTNPAEQHPCKPSCILCGEGHSTGTTGCAKRFQPRRTQKPSLYRNSQSDRAKNSPTASGTAPLTPSHSSKTYSQVLTSTAGPTSCTSTQVSSRGLLPLSTLPLANTTTTPTIPSQYEALIKEIQSLRAEVTRLRQENALLRQQQHSQSQPPPLPPHEPNLDPTTVPTQTPPVKRKALSPEEGYDKSDKIPPHLAQALETQRQEYLNLHQTIVANQTAMQDSITSLHTELLTCMKELLPSKFAPSVSDPTHFAPLPDDDDLEEDI</sequence>
<feature type="region of interest" description="Disordered" evidence="1">
    <location>
        <begin position="407"/>
        <end position="454"/>
    </location>
</feature>
<feature type="compositionally biased region" description="Acidic residues" evidence="1">
    <location>
        <begin position="521"/>
        <end position="530"/>
    </location>
</feature>
<dbReference type="VEuPathDB" id="VectorBase:HLOH_055281"/>
<comment type="caution">
    <text evidence="2">The sequence shown here is derived from an EMBL/GenBank/DDBJ whole genome shotgun (WGS) entry which is preliminary data.</text>
</comment>
<evidence type="ECO:0000313" key="2">
    <source>
        <dbReference type="EMBL" id="KAH9369796.1"/>
    </source>
</evidence>
<feature type="compositionally biased region" description="Low complexity" evidence="1">
    <location>
        <begin position="428"/>
        <end position="437"/>
    </location>
</feature>
<dbReference type="Proteomes" id="UP000821853">
    <property type="component" value="Chromosome 3"/>
</dbReference>
<gene>
    <name evidence="2" type="ORF">HPB48_011638</name>
</gene>
<feature type="region of interest" description="Disordered" evidence="1">
    <location>
        <begin position="294"/>
        <end position="359"/>
    </location>
</feature>
<accession>A0A9J6G5T5</accession>
<protein>
    <recommendedName>
        <fullName evidence="4">CCHC-type domain-containing protein</fullName>
    </recommendedName>
</protein>
<evidence type="ECO:0000256" key="1">
    <source>
        <dbReference type="SAM" id="MobiDB-lite"/>
    </source>
</evidence>
<dbReference type="OMA" id="DHIGANI"/>
<proteinExistence type="predicted"/>
<feature type="region of interest" description="Disordered" evidence="1">
    <location>
        <begin position="508"/>
        <end position="530"/>
    </location>
</feature>
<organism evidence="2 3">
    <name type="scientific">Haemaphysalis longicornis</name>
    <name type="common">Bush tick</name>
    <dbReference type="NCBI Taxonomy" id="44386"/>
    <lineage>
        <taxon>Eukaryota</taxon>
        <taxon>Metazoa</taxon>
        <taxon>Ecdysozoa</taxon>
        <taxon>Arthropoda</taxon>
        <taxon>Chelicerata</taxon>
        <taxon>Arachnida</taxon>
        <taxon>Acari</taxon>
        <taxon>Parasitiformes</taxon>
        <taxon>Ixodida</taxon>
        <taxon>Ixodoidea</taxon>
        <taxon>Ixodidae</taxon>
        <taxon>Haemaphysalinae</taxon>
        <taxon>Haemaphysalis</taxon>
    </lineage>
</organism>
<reference evidence="2 3" key="1">
    <citation type="journal article" date="2020" name="Cell">
        <title>Large-Scale Comparative Analyses of Tick Genomes Elucidate Their Genetic Diversity and Vector Capacities.</title>
        <authorList>
            <consortium name="Tick Genome and Microbiome Consortium (TIGMIC)"/>
            <person name="Jia N."/>
            <person name="Wang J."/>
            <person name="Shi W."/>
            <person name="Du L."/>
            <person name="Sun Y."/>
            <person name="Zhan W."/>
            <person name="Jiang J.F."/>
            <person name="Wang Q."/>
            <person name="Zhang B."/>
            <person name="Ji P."/>
            <person name="Bell-Sakyi L."/>
            <person name="Cui X.M."/>
            <person name="Yuan T.T."/>
            <person name="Jiang B.G."/>
            <person name="Yang W.F."/>
            <person name="Lam T.T."/>
            <person name="Chang Q.C."/>
            <person name="Ding S.J."/>
            <person name="Wang X.J."/>
            <person name="Zhu J.G."/>
            <person name="Ruan X.D."/>
            <person name="Zhao L."/>
            <person name="Wei J.T."/>
            <person name="Ye R.Z."/>
            <person name="Que T.C."/>
            <person name="Du C.H."/>
            <person name="Zhou Y.H."/>
            <person name="Cheng J.X."/>
            <person name="Dai P.F."/>
            <person name="Guo W.B."/>
            <person name="Han X.H."/>
            <person name="Huang E.J."/>
            <person name="Li L.F."/>
            <person name="Wei W."/>
            <person name="Gao Y.C."/>
            <person name="Liu J.Z."/>
            <person name="Shao H.Z."/>
            <person name="Wang X."/>
            <person name="Wang C.C."/>
            <person name="Yang T.C."/>
            <person name="Huo Q.B."/>
            <person name="Li W."/>
            <person name="Chen H.Y."/>
            <person name="Chen S.E."/>
            <person name="Zhou L.G."/>
            <person name="Ni X.B."/>
            <person name="Tian J.H."/>
            <person name="Sheng Y."/>
            <person name="Liu T."/>
            <person name="Pan Y.S."/>
            <person name="Xia L.Y."/>
            <person name="Li J."/>
            <person name="Zhao F."/>
            <person name="Cao W.C."/>
        </authorList>
    </citation>
    <scope>NUCLEOTIDE SEQUENCE [LARGE SCALE GENOMIC DNA]</scope>
    <source>
        <strain evidence="2">HaeL-2018</strain>
    </source>
</reference>
<name>A0A9J6G5T5_HAELO</name>
<dbReference type="EMBL" id="JABSTR010000005">
    <property type="protein sequence ID" value="KAH9369796.1"/>
    <property type="molecule type" value="Genomic_DNA"/>
</dbReference>
<dbReference type="AlphaFoldDB" id="A0A9J6G5T5"/>